<evidence type="ECO:0000259" key="1">
    <source>
        <dbReference type="Pfam" id="PF01548"/>
    </source>
</evidence>
<dbReference type="InterPro" id="IPR047650">
    <property type="entry name" value="Transpos_IS110"/>
</dbReference>
<proteinExistence type="predicted"/>
<evidence type="ECO:0000313" key="3">
    <source>
        <dbReference type="EMBL" id="MEF3119499.1"/>
    </source>
</evidence>
<feature type="domain" description="Transposase IS116/IS110/IS902 C-terminal" evidence="2">
    <location>
        <begin position="276"/>
        <end position="359"/>
    </location>
</feature>
<comment type="caution">
    <text evidence="3">The sequence shown here is derived from an EMBL/GenBank/DDBJ whole genome shotgun (WGS) entry which is preliminary data.</text>
</comment>
<dbReference type="InterPro" id="IPR003346">
    <property type="entry name" value="Transposase_20"/>
</dbReference>
<feature type="domain" description="Transposase IS110-like N-terminal" evidence="1">
    <location>
        <begin position="4"/>
        <end position="161"/>
    </location>
</feature>
<keyword evidence="4" id="KW-1185">Reference proteome</keyword>
<dbReference type="InterPro" id="IPR002525">
    <property type="entry name" value="Transp_IS110-like_N"/>
</dbReference>
<dbReference type="PANTHER" id="PTHR33055">
    <property type="entry name" value="TRANSPOSASE FOR INSERTION SEQUENCE ELEMENT IS1111A"/>
    <property type="match status" value="1"/>
</dbReference>
<gene>
    <name evidence="3" type="ORF">RB636_40845</name>
</gene>
<dbReference type="RefSeq" id="WP_331790247.1">
    <property type="nucleotide sequence ID" value="NZ_JAVFKM010000049.1"/>
</dbReference>
<dbReference type="NCBIfam" id="NF033542">
    <property type="entry name" value="transpos_IS110"/>
    <property type="match status" value="1"/>
</dbReference>
<organism evidence="3 4">
    <name type="scientific">Streptomyces chrestomyceticus</name>
    <dbReference type="NCBI Taxonomy" id="68185"/>
    <lineage>
        <taxon>Bacteria</taxon>
        <taxon>Bacillati</taxon>
        <taxon>Actinomycetota</taxon>
        <taxon>Actinomycetes</taxon>
        <taxon>Kitasatosporales</taxon>
        <taxon>Streptomycetaceae</taxon>
        <taxon>Streptomyces</taxon>
    </lineage>
</organism>
<reference evidence="3 4" key="1">
    <citation type="submission" date="2023-08" db="EMBL/GenBank/DDBJ databases">
        <authorList>
            <person name="Sharma P."/>
            <person name="Verma V."/>
            <person name="Mohan M.K."/>
            <person name="Dubey A.K."/>
        </authorList>
    </citation>
    <scope>NUCLEOTIDE SEQUENCE [LARGE SCALE GENOMIC DNA]</scope>
    <source>
        <strain evidence="3 4">ADP4</strain>
    </source>
</reference>
<evidence type="ECO:0000313" key="4">
    <source>
        <dbReference type="Proteomes" id="UP001348265"/>
    </source>
</evidence>
<protein>
    <submittedName>
        <fullName evidence="3">IS110 family transposase</fullName>
    </submittedName>
</protein>
<dbReference type="PANTHER" id="PTHR33055:SF3">
    <property type="entry name" value="PUTATIVE TRANSPOSASE FOR IS117-RELATED"/>
    <property type="match status" value="1"/>
</dbReference>
<dbReference type="EMBL" id="JAVFKM010000049">
    <property type="protein sequence ID" value="MEF3119499.1"/>
    <property type="molecule type" value="Genomic_DNA"/>
</dbReference>
<evidence type="ECO:0000259" key="2">
    <source>
        <dbReference type="Pfam" id="PF02371"/>
    </source>
</evidence>
<dbReference type="Pfam" id="PF02371">
    <property type="entry name" value="Transposase_20"/>
    <property type="match status" value="1"/>
</dbReference>
<sequence>MFYCGGDWAETHYDVALVNDAGDLLAKRRIMDDTEGYQILVDLFADHGDGPDTRIPVCIETSRGLLVALLNQGGRQVYAINPMAASRYRDRHGVSRKKSDPGDALVLANILRTDRHVHRPIPADTPQARAVAVLARAQQDALWNRQQLSNQVRSLMREFYPAALDAFATWQNLLCRPEARVILRVAPTPAKAAKLTKTQLCAALRRAGRVRGIEAEADRIKGVLRGTYAHQPPEIEAAMGVQLLGLLRQLGAACLAADDLAAQAEEAFRNHSDSKVMLSFPGIGTQFGARILAEIGDDRTRFADARALKAYAGSAPITRAFGKKLHVGRRMIKNDWLSHAGYLWAFAALTKSEGANAHYRARRERGDWHAAGLRHLFNRMIGQLYHCLQTNQPFEEHEAFPSSLPDAA</sequence>
<dbReference type="Pfam" id="PF01548">
    <property type="entry name" value="DEDD_Tnp_IS110"/>
    <property type="match status" value="1"/>
</dbReference>
<name>A0ABU7X819_9ACTN</name>
<accession>A0ABU7X819</accession>
<dbReference type="Proteomes" id="UP001348265">
    <property type="component" value="Unassembled WGS sequence"/>
</dbReference>